<evidence type="ECO:0000256" key="2">
    <source>
        <dbReference type="ARBA" id="ARBA00004870"/>
    </source>
</evidence>
<keyword evidence="5 13" id="KW-0444">Lipid biosynthesis</keyword>
<keyword evidence="7 13" id="KW-0808">Transferase</keyword>
<dbReference type="Pfam" id="PF02606">
    <property type="entry name" value="LpxK"/>
    <property type="match status" value="1"/>
</dbReference>
<organism evidence="14 15">
    <name type="scientific">Roseobacter ponti</name>
    <dbReference type="NCBI Taxonomy" id="1891787"/>
    <lineage>
        <taxon>Bacteria</taxon>
        <taxon>Pseudomonadati</taxon>
        <taxon>Pseudomonadota</taxon>
        <taxon>Alphaproteobacteria</taxon>
        <taxon>Rhodobacterales</taxon>
        <taxon>Roseobacteraceae</taxon>
        <taxon>Roseobacter</taxon>
    </lineage>
</organism>
<dbReference type="EC" id="2.7.1.130" evidence="3 13"/>
<evidence type="ECO:0000256" key="13">
    <source>
        <dbReference type="HAMAP-Rule" id="MF_00409"/>
    </source>
</evidence>
<dbReference type="PANTHER" id="PTHR42724:SF1">
    <property type="entry name" value="TETRAACYLDISACCHARIDE 4'-KINASE, MITOCHONDRIAL-RELATED"/>
    <property type="match status" value="1"/>
</dbReference>
<evidence type="ECO:0000313" key="14">
    <source>
        <dbReference type="EMBL" id="QJF49873.1"/>
    </source>
</evidence>
<dbReference type="UniPathway" id="UPA00359">
    <property type="reaction ID" value="UER00482"/>
</dbReference>
<feature type="binding site" evidence="13">
    <location>
        <begin position="55"/>
        <end position="62"/>
    </location>
    <ligand>
        <name>ATP</name>
        <dbReference type="ChEBI" id="CHEBI:30616"/>
    </ligand>
</feature>
<accession>A0A858SQA0</accession>
<comment type="pathway">
    <text evidence="2 13">Glycolipid biosynthesis; lipid IV(A) biosynthesis; lipid IV(A) from (3R)-3-hydroxytetradecanoyl-[acyl-carrier-protein] and UDP-N-acetyl-alpha-D-glucosamine: step 6/6.</text>
</comment>
<keyword evidence="6 13" id="KW-0441">Lipid A biosynthesis</keyword>
<keyword evidence="15" id="KW-1185">Reference proteome</keyword>
<gene>
    <name evidence="13" type="primary">lpxK</name>
    <name evidence="14" type="ORF">G3256_01170</name>
</gene>
<dbReference type="HAMAP" id="MF_00409">
    <property type="entry name" value="LpxK"/>
    <property type="match status" value="1"/>
</dbReference>
<dbReference type="AlphaFoldDB" id="A0A858SQA0"/>
<evidence type="ECO:0000256" key="7">
    <source>
        <dbReference type="ARBA" id="ARBA00022679"/>
    </source>
</evidence>
<evidence type="ECO:0000256" key="12">
    <source>
        <dbReference type="ARBA" id="ARBA00029757"/>
    </source>
</evidence>
<evidence type="ECO:0000256" key="6">
    <source>
        <dbReference type="ARBA" id="ARBA00022556"/>
    </source>
</evidence>
<comment type="similarity">
    <text evidence="13">Belongs to the LpxK family.</text>
</comment>
<evidence type="ECO:0000256" key="1">
    <source>
        <dbReference type="ARBA" id="ARBA00002274"/>
    </source>
</evidence>
<dbReference type="GO" id="GO:0009029">
    <property type="term" value="F:lipid-A 4'-kinase activity"/>
    <property type="evidence" value="ECO:0007669"/>
    <property type="project" value="UniProtKB-UniRule"/>
</dbReference>
<keyword evidence="11 13" id="KW-0443">Lipid metabolism</keyword>
<comment type="function">
    <text evidence="1 13">Transfers the gamma-phosphate of ATP to the 4'-position of a tetraacyldisaccharide 1-phosphate intermediate (termed DS-1-P) to form tetraacyldisaccharide 1,4'-bis-phosphate (lipid IVA).</text>
</comment>
<dbReference type="InterPro" id="IPR003758">
    <property type="entry name" value="LpxK"/>
</dbReference>
<keyword evidence="8 13" id="KW-0547">Nucleotide-binding</keyword>
<dbReference type="KEGG" id="rpon:G3256_01170"/>
<dbReference type="GO" id="GO:0005524">
    <property type="term" value="F:ATP binding"/>
    <property type="evidence" value="ECO:0007669"/>
    <property type="project" value="UniProtKB-UniRule"/>
</dbReference>
<dbReference type="EMBL" id="CP048788">
    <property type="protein sequence ID" value="QJF49873.1"/>
    <property type="molecule type" value="Genomic_DNA"/>
</dbReference>
<dbReference type="GO" id="GO:0009244">
    <property type="term" value="P:lipopolysaccharide core region biosynthetic process"/>
    <property type="evidence" value="ECO:0007669"/>
    <property type="project" value="TreeGrafter"/>
</dbReference>
<reference evidence="14 15" key="1">
    <citation type="submission" date="2020-02" db="EMBL/GenBank/DDBJ databases">
        <title>Genome sequence of Roseobacter ponti.</title>
        <authorList>
            <person name="Hollensteiner J."/>
            <person name="Schneider D."/>
            <person name="Poehlein A."/>
            <person name="Daniel R."/>
        </authorList>
    </citation>
    <scope>NUCLEOTIDE SEQUENCE [LARGE SCALE GENOMIC DNA]</scope>
    <source>
        <strain evidence="14 15">DSM 106830</strain>
    </source>
</reference>
<protein>
    <recommendedName>
        <fullName evidence="4 13">Tetraacyldisaccharide 4'-kinase</fullName>
        <ecNumber evidence="3 13">2.7.1.130</ecNumber>
    </recommendedName>
    <alternativeName>
        <fullName evidence="12 13">Lipid A 4'-kinase</fullName>
    </alternativeName>
</protein>
<dbReference type="GO" id="GO:0009245">
    <property type="term" value="P:lipid A biosynthetic process"/>
    <property type="evidence" value="ECO:0007669"/>
    <property type="project" value="UniProtKB-UniRule"/>
</dbReference>
<dbReference type="RefSeq" id="WP_169639099.1">
    <property type="nucleotide sequence ID" value="NZ_CP048788.1"/>
</dbReference>
<dbReference type="NCBIfam" id="TIGR00682">
    <property type="entry name" value="lpxK"/>
    <property type="match status" value="1"/>
</dbReference>
<evidence type="ECO:0000256" key="8">
    <source>
        <dbReference type="ARBA" id="ARBA00022741"/>
    </source>
</evidence>
<evidence type="ECO:0000256" key="4">
    <source>
        <dbReference type="ARBA" id="ARBA00016436"/>
    </source>
</evidence>
<evidence type="ECO:0000256" key="5">
    <source>
        <dbReference type="ARBA" id="ARBA00022516"/>
    </source>
</evidence>
<evidence type="ECO:0000313" key="15">
    <source>
        <dbReference type="Proteomes" id="UP000503308"/>
    </source>
</evidence>
<evidence type="ECO:0000256" key="10">
    <source>
        <dbReference type="ARBA" id="ARBA00022840"/>
    </source>
</evidence>
<keyword evidence="10 13" id="KW-0067">ATP-binding</keyword>
<evidence type="ECO:0000256" key="3">
    <source>
        <dbReference type="ARBA" id="ARBA00012071"/>
    </source>
</evidence>
<keyword evidence="9 13" id="KW-0418">Kinase</keyword>
<dbReference type="PANTHER" id="PTHR42724">
    <property type="entry name" value="TETRAACYLDISACCHARIDE 4'-KINASE"/>
    <property type="match status" value="1"/>
</dbReference>
<comment type="catalytic activity">
    <reaction evidence="13">
        <text>a lipid A disaccharide + ATP = a lipid IVA + ADP + H(+)</text>
        <dbReference type="Rhea" id="RHEA:67840"/>
        <dbReference type="ChEBI" id="CHEBI:15378"/>
        <dbReference type="ChEBI" id="CHEBI:30616"/>
        <dbReference type="ChEBI" id="CHEBI:176343"/>
        <dbReference type="ChEBI" id="CHEBI:176425"/>
        <dbReference type="ChEBI" id="CHEBI:456216"/>
        <dbReference type="EC" id="2.7.1.130"/>
    </reaction>
</comment>
<dbReference type="GO" id="GO:0005886">
    <property type="term" value="C:plasma membrane"/>
    <property type="evidence" value="ECO:0007669"/>
    <property type="project" value="TreeGrafter"/>
</dbReference>
<dbReference type="Proteomes" id="UP000503308">
    <property type="component" value="Chromosome"/>
</dbReference>
<sequence length="332" mass="34905">MRAPDFWNTAPDRPALAARLLAPLGWLYGAATARRLARGTPASAGIPVVCVGNLHAGGTGKTPTVIAVLTALTDTFHQPHVVTRGYGGRLQGPVRVDPSKHSAADVGDEPLLLAAFAEVWVAQDRAAGAKAAREAGATAIVLDDGFQNPALRQNISIVVVDASAGFGNGRCLPAGPLREPVGTGLARADILLSLGTGDAQDRFSASQPLPRGLAHVRAELKPLQTGMDWPGTRVVAFAGIGYPEKFFATLRGLGADVVHAEPLEDHQPLTPALMKRLEGHASVKEAQLVTTEKDAVRLPAAFRSKVITLPVRLEFDETPNALTESLKALPRP</sequence>
<evidence type="ECO:0000256" key="11">
    <source>
        <dbReference type="ARBA" id="ARBA00023098"/>
    </source>
</evidence>
<name>A0A858SQA0_9RHOB</name>
<evidence type="ECO:0000256" key="9">
    <source>
        <dbReference type="ARBA" id="ARBA00022777"/>
    </source>
</evidence>
<proteinExistence type="inferred from homology"/>